<dbReference type="EMBL" id="FWXJ01000001">
    <property type="protein sequence ID" value="SMC30229.1"/>
    <property type="molecule type" value="Genomic_DNA"/>
</dbReference>
<dbReference type="SUPFAM" id="SSF53474">
    <property type="entry name" value="alpha/beta-Hydrolases"/>
    <property type="match status" value="1"/>
</dbReference>
<dbReference type="RefSeq" id="WP_084281902.1">
    <property type="nucleotide sequence ID" value="NZ_FWXJ01000001.1"/>
</dbReference>
<accession>A0A1W1Y215</accession>
<dbReference type="OrthoDB" id="9812921at2"/>
<dbReference type="Gene3D" id="3.40.50.1820">
    <property type="entry name" value="alpha/beta hydrolase"/>
    <property type="match status" value="1"/>
</dbReference>
<dbReference type="InterPro" id="IPR001375">
    <property type="entry name" value="Peptidase_S9_cat"/>
</dbReference>
<dbReference type="STRING" id="1938817.SAMN06296008_101102"/>
<dbReference type="AlphaFoldDB" id="A0A1W1Y215"/>
<sequence>MIKKLRTERDNQQWMLDLALNMRGRVQNFERDDAEVPAGKRARNYRMYPKIWREAGERHERLAKLAQERGAHSSATYHFDHAIEAYRMAQHPIYFDDHPVKTYLYGKLTEMVDLRTKSAPYPIERVEVEFDDGKTISCLLHLLPDRRRAPVVIYVPGMDQTKEVFPKAYHNIGIERGFHVLAMDGPGQGNSNIQKIRAVGDNYERAGAAVISYLKTRPEIDGDKIAIYGISMGSYWSLRLSSYDHRAAVVVSSVACFNPNNTIFTVSSPRFKQMFMYMAGYDDEERFDEEVAKGMTVRGHLDKIKCPTLLVTGEFDPLCPLEEAVEAFEDLKVPKEMWVFENQYHPLWSISNLGGMDCHDYVFDWLQGFFNGTNQPTTEGKVAYIKEHGDGPWCDNEWEPTVGRGQAYF</sequence>
<evidence type="ECO:0000313" key="2">
    <source>
        <dbReference type="EMBL" id="SMC30229.1"/>
    </source>
</evidence>
<gene>
    <name evidence="2" type="ORF">SAMN06296008_101102</name>
</gene>
<feature type="domain" description="Peptidase S9 prolyl oligopeptidase catalytic" evidence="1">
    <location>
        <begin position="175"/>
        <end position="371"/>
    </location>
</feature>
<proteinExistence type="predicted"/>
<dbReference type="GO" id="GO:0016787">
    <property type="term" value="F:hydrolase activity"/>
    <property type="evidence" value="ECO:0007669"/>
    <property type="project" value="UniProtKB-KW"/>
</dbReference>
<dbReference type="Gene3D" id="1.20.1440.110">
    <property type="entry name" value="acylaminoacyl peptidase"/>
    <property type="match status" value="1"/>
</dbReference>
<dbReference type="PANTHER" id="PTHR22946">
    <property type="entry name" value="DIENELACTONE HYDROLASE DOMAIN-CONTAINING PROTEIN-RELATED"/>
    <property type="match status" value="1"/>
</dbReference>
<dbReference type="InterPro" id="IPR029058">
    <property type="entry name" value="AB_hydrolase_fold"/>
</dbReference>
<keyword evidence="3" id="KW-1185">Reference proteome</keyword>
<dbReference type="Pfam" id="PF00326">
    <property type="entry name" value="Peptidase_S9"/>
    <property type="match status" value="1"/>
</dbReference>
<protein>
    <recommendedName>
        <fullName evidence="1">Peptidase S9 prolyl oligopeptidase catalytic domain-containing protein</fullName>
    </recommendedName>
</protein>
<evidence type="ECO:0000259" key="1">
    <source>
        <dbReference type="Pfam" id="PF00326"/>
    </source>
</evidence>
<reference evidence="2 3" key="1">
    <citation type="submission" date="2017-04" db="EMBL/GenBank/DDBJ databases">
        <authorList>
            <person name="Afonso C.L."/>
            <person name="Miller P.J."/>
            <person name="Scott M.A."/>
            <person name="Spackman E."/>
            <person name="Goraichik I."/>
            <person name="Dimitrov K.M."/>
            <person name="Suarez D.L."/>
            <person name="Swayne D.E."/>
        </authorList>
    </citation>
    <scope>NUCLEOTIDE SEQUENCE [LARGE SCALE GENOMIC DNA]</scope>
    <source>
        <strain evidence="2 3">VK13</strain>
    </source>
</reference>
<evidence type="ECO:0000313" key="3">
    <source>
        <dbReference type="Proteomes" id="UP000192708"/>
    </source>
</evidence>
<organism evidence="2 3">
    <name type="scientific">Polynucleobacter kasalickyi</name>
    <dbReference type="NCBI Taxonomy" id="1938817"/>
    <lineage>
        <taxon>Bacteria</taxon>
        <taxon>Pseudomonadati</taxon>
        <taxon>Pseudomonadota</taxon>
        <taxon>Betaproteobacteria</taxon>
        <taxon>Burkholderiales</taxon>
        <taxon>Burkholderiaceae</taxon>
        <taxon>Polynucleobacter</taxon>
    </lineage>
</organism>
<dbReference type="InterPro" id="IPR050261">
    <property type="entry name" value="FrsA_esterase"/>
</dbReference>
<dbReference type="Proteomes" id="UP000192708">
    <property type="component" value="Unassembled WGS sequence"/>
</dbReference>
<dbReference type="PANTHER" id="PTHR22946:SF12">
    <property type="entry name" value="CONIDIAL PIGMENT BIOSYNTHESIS PROTEIN AYG1 (AFU_ORTHOLOGUE AFUA_2G17550)"/>
    <property type="match status" value="1"/>
</dbReference>
<name>A0A1W1Y215_9BURK</name>